<evidence type="ECO:0000256" key="4">
    <source>
        <dbReference type="SAM" id="Phobius"/>
    </source>
</evidence>
<dbReference type="GO" id="GO:0004674">
    <property type="term" value="F:protein serine/threonine kinase activity"/>
    <property type="evidence" value="ECO:0007669"/>
    <property type="project" value="UniProtKB-KW"/>
</dbReference>
<sequence length="520" mass="58288">MLAMSEGKVKDGTTSGDRDSSAHGGIYDSSDEETDLPEDSKTVALKKMVQNNARNSQQPYYVACADMNDHLFQEHTYGSPTSCDVCGDLLKGLWKQGLQCKKCHKCNVHAKCYENYRSEQASQEQRRSRSNNISEKAHVFVERTYHAPTYCDVCHGLLVGLWHQGLHCADCLINVHHGGGVGEHDDCYAEATLLMPCKTTTNTTSAGANNRASPTRQRERSHHFEKALFSISSVSADEAEDHEHAGGANANETKEANKQRDNSSKPTFIEAVREVRSLIANNPDFFKDLKQQIDKDMLSLAKNVVVSASVETERELSLKKLRMNYVKPFVSYNDWMESKGEVFCLFVTLLVHCIITVVAFLLSFVGFTIAIILQLLYYVPQEVITANRVSHLAIIGHEATVLGTVHLTMLLFALLFYFKGAKYLRRKEIIIDQFFRDRLKIDAKPDIGVSVVGLVSRIDRWSRRAVMATAMASSLTICFWFYVQDPPKTVAVASHSMDVVDDSSVQWCEVCPVDAHPWLC</sequence>
<organism evidence="6">
    <name type="scientific">Amphora coffeiformis</name>
    <dbReference type="NCBI Taxonomy" id="265554"/>
    <lineage>
        <taxon>Eukaryota</taxon>
        <taxon>Sar</taxon>
        <taxon>Stramenopiles</taxon>
        <taxon>Ochrophyta</taxon>
        <taxon>Bacillariophyta</taxon>
        <taxon>Bacillariophyceae</taxon>
        <taxon>Bacillariophycidae</taxon>
        <taxon>Thalassiophysales</taxon>
        <taxon>Catenulaceae</taxon>
        <taxon>Amphora</taxon>
    </lineage>
</organism>
<keyword evidence="4" id="KW-0812">Transmembrane</keyword>
<protein>
    <recommendedName>
        <fullName evidence="5">Phorbol-ester/DAG-type domain-containing protein</fullName>
    </recommendedName>
</protein>
<dbReference type="InterPro" id="IPR046349">
    <property type="entry name" value="C1-like_sf"/>
</dbReference>
<evidence type="ECO:0000256" key="1">
    <source>
        <dbReference type="ARBA" id="ARBA00022723"/>
    </source>
</evidence>
<dbReference type="PANTHER" id="PTHR22968">
    <property type="entry name" value="PROTEIN KINASE C, MU"/>
    <property type="match status" value="1"/>
</dbReference>
<dbReference type="GO" id="GO:0016020">
    <property type="term" value="C:membrane"/>
    <property type="evidence" value="ECO:0007669"/>
    <property type="project" value="UniProtKB-SubCell"/>
</dbReference>
<feature type="domain" description="Phorbol-ester/DAG-type" evidence="5">
    <location>
        <begin position="137"/>
        <end position="187"/>
    </location>
</feature>
<name>A0A7S3L524_9STRA</name>
<dbReference type="EMBL" id="HBIM01011508">
    <property type="protein sequence ID" value="CAE0412252.1"/>
    <property type="molecule type" value="Transcribed_RNA"/>
</dbReference>
<dbReference type="Gene3D" id="3.30.60.20">
    <property type="match status" value="2"/>
</dbReference>
<dbReference type="SUPFAM" id="SSF57889">
    <property type="entry name" value="Cysteine-rich domain"/>
    <property type="match status" value="2"/>
</dbReference>
<dbReference type="GO" id="GO:0035556">
    <property type="term" value="P:intracellular signal transduction"/>
    <property type="evidence" value="ECO:0007669"/>
    <property type="project" value="TreeGrafter"/>
</dbReference>
<feature type="transmembrane region" description="Helical" evidence="4">
    <location>
        <begin position="465"/>
        <end position="483"/>
    </location>
</feature>
<dbReference type="Pfam" id="PF00130">
    <property type="entry name" value="C1_1"/>
    <property type="match status" value="2"/>
</dbReference>
<dbReference type="GO" id="GO:0005829">
    <property type="term" value="C:cytosol"/>
    <property type="evidence" value="ECO:0007669"/>
    <property type="project" value="TreeGrafter"/>
</dbReference>
<feature type="region of interest" description="Disordered" evidence="3">
    <location>
        <begin position="1"/>
        <end position="38"/>
    </location>
</feature>
<dbReference type="AlphaFoldDB" id="A0A7S3L524"/>
<feature type="domain" description="Phorbol-ester/DAG-type" evidence="5">
    <location>
        <begin position="69"/>
        <end position="120"/>
    </location>
</feature>
<keyword evidence="1" id="KW-0479">Metal-binding</keyword>
<evidence type="ECO:0000313" key="6">
    <source>
        <dbReference type="EMBL" id="CAE0412252.1"/>
    </source>
</evidence>
<dbReference type="GO" id="GO:0008270">
    <property type="term" value="F:zinc ion binding"/>
    <property type="evidence" value="ECO:0007669"/>
    <property type="project" value="UniProtKB-KW"/>
</dbReference>
<feature type="compositionally biased region" description="Basic and acidic residues" evidence="3">
    <location>
        <begin position="7"/>
        <end position="21"/>
    </location>
</feature>
<keyword evidence="4" id="KW-0472">Membrane</keyword>
<dbReference type="SMART" id="SM00109">
    <property type="entry name" value="C1"/>
    <property type="match status" value="2"/>
</dbReference>
<dbReference type="PANTHER" id="PTHR22968:SF24">
    <property type="entry name" value="SERINE_THREONINE-PROTEIN KINASE"/>
    <property type="match status" value="1"/>
</dbReference>
<evidence type="ECO:0000256" key="3">
    <source>
        <dbReference type="SAM" id="MobiDB-lite"/>
    </source>
</evidence>
<accession>A0A7S3L524</accession>
<keyword evidence="4" id="KW-1133">Transmembrane helix</keyword>
<dbReference type="InterPro" id="IPR002219">
    <property type="entry name" value="PKC_DAG/PE"/>
</dbReference>
<feature type="transmembrane region" description="Helical" evidence="4">
    <location>
        <begin position="399"/>
        <end position="418"/>
    </location>
</feature>
<dbReference type="GO" id="GO:0007200">
    <property type="term" value="P:phospholipase C-activating G protein-coupled receptor signaling pathway"/>
    <property type="evidence" value="ECO:0007669"/>
    <property type="project" value="TreeGrafter"/>
</dbReference>
<feature type="transmembrane region" description="Helical" evidence="4">
    <location>
        <begin position="346"/>
        <end position="379"/>
    </location>
</feature>
<feature type="region of interest" description="Disordered" evidence="3">
    <location>
        <begin position="239"/>
        <end position="266"/>
    </location>
</feature>
<gene>
    <name evidence="6" type="ORF">ACOF00016_LOCUS9520</name>
</gene>
<evidence type="ECO:0000259" key="5">
    <source>
        <dbReference type="PROSITE" id="PS50081"/>
    </source>
</evidence>
<proteinExistence type="predicted"/>
<keyword evidence="2" id="KW-0862">Zinc</keyword>
<feature type="compositionally biased region" description="Basic and acidic residues" evidence="3">
    <location>
        <begin position="252"/>
        <end position="263"/>
    </location>
</feature>
<reference evidence="6" key="1">
    <citation type="submission" date="2021-01" db="EMBL/GenBank/DDBJ databases">
        <authorList>
            <person name="Corre E."/>
            <person name="Pelletier E."/>
            <person name="Niang G."/>
            <person name="Scheremetjew M."/>
            <person name="Finn R."/>
            <person name="Kale V."/>
            <person name="Holt S."/>
            <person name="Cochrane G."/>
            <person name="Meng A."/>
            <person name="Brown T."/>
            <person name="Cohen L."/>
        </authorList>
    </citation>
    <scope>NUCLEOTIDE SEQUENCE</scope>
    <source>
        <strain evidence="6">CCMP127</strain>
    </source>
</reference>
<evidence type="ECO:0000256" key="2">
    <source>
        <dbReference type="ARBA" id="ARBA00022833"/>
    </source>
</evidence>
<dbReference type="PROSITE" id="PS50081">
    <property type="entry name" value="ZF_DAG_PE_2"/>
    <property type="match status" value="2"/>
</dbReference>